<comment type="caution">
    <text evidence="6">The sequence shown here is derived from an EMBL/GenBank/DDBJ whole genome shotgun (WGS) entry which is preliminary data.</text>
</comment>
<feature type="compositionally biased region" description="Polar residues" evidence="3">
    <location>
        <begin position="728"/>
        <end position="750"/>
    </location>
</feature>
<dbReference type="InterPro" id="IPR045063">
    <property type="entry name" value="Dynamin_N"/>
</dbReference>
<gene>
    <name evidence="6" type="ORF">VFPPC_04089</name>
</gene>
<feature type="compositionally biased region" description="Polar residues" evidence="3">
    <location>
        <begin position="759"/>
        <end position="783"/>
    </location>
</feature>
<dbReference type="GO" id="GO:0016559">
    <property type="term" value="P:peroxisome fission"/>
    <property type="evidence" value="ECO:0007669"/>
    <property type="project" value="TreeGrafter"/>
</dbReference>
<dbReference type="PANTHER" id="PTHR11566">
    <property type="entry name" value="DYNAMIN"/>
    <property type="match status" value="1"/>
</dbReference>
<dbReference type="SUPFAM" id="SSF52540">
    <property type="entry name" value="P-loop containing nucleoside triphosphate hydrolases"/>
    <property type="match status" value="1"/>
</dbReference>
<dbReference type="GO" id="GO:0008017">
    <property type="term" value="F:microtubule binding"/>
    <property type="evidence" value="ECO:0007669"/>
    <property type="project" value="TreeGrafter"/>
</dbReference>
<dbReference type="SMART" id="SM00053">
    <property type="entry name" value="DYNc"/>
    <property type="match status" value="1"/>
</dbReference>
<dbReference type="GO" id="GO:0005739">
    <property type="term" value="C:mitochondrion"/>
    <property type="evidence" value="ECO:0007669"/>
    <property type="project" value="TreeGrafter"/>
</dbReference>
<dbReference type="GO" id="GO:0005525">
    <property type="term" value="F:GTP binding"/>
    <property type="evidence" value="ECO:0007669"/>
    <property type="project" value="InterPro"/>
</dbReference>
<evidence type="ECO:0000256" key="1">
    <source>
        <dbReference type="ARBA" id="ARBA00022741"/>
    </source>
</evidence>
<dbReference type="STRING" id="1380566.A0A179FRT9"/>
<feature type="domain" description="Dynamin-type G" evidence="5">
    <location>
        <begin position="34"/>
        <end position="322"/>
    </location>
</feature>
<evidence type="ECO:0000259" key="4">
    <source>
        <dbReference type="PROSITE" id="PS51388"/>
    </source>
</evidence>
<dbReference type="Pfam" id="PF00350">
    <property type="entry name" value="Dynamin_N"/>
    <property type="match status" value="1"/>
</dbReference>
<dbReference type="OrthoDB" id="415706at2759"/>
<dbReference type="PROSITE" id="PS51388">
    <property type="entry name" value="GED"/>
    <property type="match status" value="1"/>
</dbReference>
<dbReference type="GO" id="GO:0003924">
    <property type="term" value="F:GTPase activity"/>
    <property type="evidence" value="ECO:0007669"/>
    <property type="project" value="InterPro"/>
</dbReference>
<dbReference type="Gene3D" id="3.40.50.300">
    <property type="entry name" value="P-loop containing nucleotide triphosphate hydrolases"/>
    <property type="match status" value="1"/>
</dbReference>
<accession>A0A179FRT9</accession>
<feature type="region of interest" description="Disordered" evidence="3">
    <location>
        <begin position="719"/>
        <end position="822"/>
    </location>
</feature>
<dbReference type="EMBL" id="LSBJ02000003">
    <property type="protein sequence ID" value="OAQ67739.2"/>
    <property type="molecule type" value="Genomic_DNA"/>
</dbReference>
<dbReference type="InterPro" id="IPR000375">
    <property type="entry name" value="Dynamin_stalk"/>
</dbReference>
<name>A0A179FRT9_METCM</name>
<reference evidence="6 7" key="1">
    <citation type="journal article" date="2016" name="PLoS Pathog.">
        <title>Biosynthesis of antibiotic leucinostatins in bio-control fungus Purpureocillium lilacinum and their inhibition on phytophthora revealed by genome mining.</title>
        <authorList>
            <person name="Wang G."/>
            <person name="Liu Z."/>
            <person name="Lin R."/>
            <person name="Li E."/>
            <person name="Mao Z."/>
            <person name="Ling J."/>
            <person name="Yang Y."/>
            <person name="Yin W.B."/>
            <person name="Xie B."/>
        </authorList>
    </citation>
    <scope>NUCLEOTIDE SEQUENCE [LARGE SCALE GENOMIC DNA]</scope>
    <source>
        <strain evidence="6">170</strain>
    </source>
</reference>
<feature type="domain" description="GED" evidence="4">
    <location>
        <begin position="628"/>
        <end position="718"/>
    </location>
</feature>
<proteinExistence type="predicted"/>
<dbReference type="GO" id="GO:0006897">
    <property type="term" value="P:endocytosis"/>
    <property type="evidence" value="ECO:0007669"/>
    <property type="project" value="TreeGrafter"/>
</dbReference>
<dbReference type="InterPro" id="IPR030381">
    <property type="entry name" value="G_DYNAMIN_dom"/>
</dbReference>
<dbReference type="AlphaFoldDB" id="A0A179FRT9"/>
<dbReference type="InterPro" id="IPR001401">
    <property type="entry name" value="Dynamin_GTPase"/>
</dbReference>
<dbReference type="PRINTS" id="PR00195">
    <property type="entry name" value="DYNAMIN"/>
</dbReference>
<evidence type="ECO:0000313" key="7">
    <source>
        <dbReference type="Proteomes" id="UP000078397"/>
    </source>
</evidence>
<dbReference type="Pfam" id="PF01031">
    <property type="entry name" value="Dynamin_M"/>
    <property type="match status" value="1"/>
</dbReference>
<keyword evidence="2" id="KW-0342">GTP-binding</keyword>
<evidence type="ECO:0000256" key="2">
    <source>
        <dbReference type="ARBA" id="ARBA00023134"/>
    </source>
</evidence>
<protein>
    <submittedName>
        <fullName evidence="6">Dynamin family protein</fullName>
    </submittedName>
</protein>
<evidence type="ECO:0000313" key="6">
    <source>
        <dbReference type="EMBL" id="OAQ67739.2"/>
    </source>
</evidence>
<dbReference type="GO" id="GO:0048312">
    <property type="term" value="P:intracellular distribution of mitochondria"/>
    <property type="evidence" value="ECO:0007669"/>
    <property type="project" value="TreeGrafter"/>
</dbReference>
<evidence type="ECO:0000256" key="3">
    <source>
        <dbReference type="SAM" id="MobiDB-lite"/>
    </source>
</evidence>
<dbReference type="InterPro" id="IPR020850">
    <property type="entry name" value="GED_dom"/>
</dbReference>
<dbReference type="KEGG" id="pchm:VFPPC_04089"/>
<dbReference type="Proteomes" id="UP000078397">
    <property type="component" value="Unassembled WGS sequence"/>
</dbReference>
<dbReference type="InterPro" id="IPR027417">
    <property type="entry name" value="P-loop_NTPase"/>
</dbReference>
<keyword evidence="7" id="KW-1185">Reference proteome</keyword>
<evidence type="ECO:0000259" key="5">
    <source>
        <dbReference type="PROSITE" id="PS51718"/>
    </source>
</evidence>
<dbReference type="InterPro" id="IPR022812">
    <property type="entry name" value="Dynamin"/>
</dbReference>
<dbReference type="GO" id="GO:0005874">
    <property type="term" value="C:microtubule"/>
    <property type="evidence" value="ECO:0007669"/>
    <property type="project" value="TreeGrafter"/>
</dbReference>
<feature type="region of interest" description="Disordered" evidence="3">
    <location>
        <begin position="262"/>
        <end position="285"/>
    </location>
</feature>
<sequence>MESSFDINALAQLGREQKTLLDTVDSLRGLGVELDSLPQIVVVGDKSSGKSSVLEAISRVPFPVKSSLCTRCPTELVLRKAPEAKVAVKIRSKDAERDVMFSKDHLAGDVLSSIIEKGKEEMGIGKGSADFSEEILHIEISGPELPHLTLVDLPGLYRATTEGESEEGMEMVRSLALRYMNQKNTIILAVVAASSPASTQEVLSLAKSCDPTRERTIGVITKPDLLQSLSPEERDIIQLAQNQELAQTLRLGWHILRNRSSLETDENNGGYSKSSNQERDETETKFLGSGSWTAIPFQDRGVETLREKLGSILTSHVQASLPELIDNMERKLKTYEHALAKIGKARKTDPEKRGYIFNIVSQYRDVAQAAIRGIYDHPFFRKIDTGTPIASLVRCDERKLRAVVRNLNCAFDTVISTNGARRTWPRLVSLTDDEGMTNVPESLKPWINLLDTPSPTFVTWENLKAELETMAANSRGNQFPGSPNDSLALELFRDQIQKWHKIASTYIRLVLQISRIFVQLALDHITGSNKVTKDALYEEFVDRFFDKRTSELDTKLIELIQHYQDGNVVCLEDEFRRRVASRNKLTLATRIKQTLPENGDVVAHGLTRDDVFNSIKNAASETMDWYGLEHAVDIMSIYYHMSLRTFTDNVIILAVENCLISKIPNLFKDIMEKMDKATLDKLSAEPRLISQERNRLQKEVDALKNGLRICEKNRPLIGSLLPQKDTTRGNSPESNESISCNFTSIDNAASTEEAVTPTRPIQSPSSSTSAAHIEATTTGSSALLASKSPKRESETPHTNSPLGAKSPTPVKDEKGGISPRVACSVGDHLEIKAISTKENAGSSPPLGRDENVRSVGAKTCRHDGVAAKVKPSDILSQELLDTRSEVWHVENIGLGTWENEPDLSVKNHIVSICCSYQLGPARKEFSPEELRLKYKLLH</sequence>
<dbReference type="CDD" id="cd08771">
    <property type="entry name" value="DLP_1"/>
    <property type="match status" value="1"/>
</dbReference>
<dbReference type="GeneID" id="28847492"/>
<keyword evidence="1" id="KW-0547">Nucleotide-binding</keyword>
<dbReference type="RefSeq" id="XP_022284445.1">
    <property type="nucleotide sequence ID" value="XM_022428380.1"/>
</dbReference>
<organism evidence="6 7">
    <name type="scientific">Pochonia chlamydosporia 170</name>
    <dbReference type="NCBI Taxonomy" id="1380566"/>
    <lineage>
        <taxon>Eukaryota</taxon>
        <taxon>Fungi</taxon>
        <taxon>Dikarya</taxon>
        <taxon>Ascomycota</taxon>
        <taxon>Pezizomycotina</taxon>
        <taxon>Sordariomycetes</taxon>
        <taxon>Hypocreomycetidae</taxon>
        <taxon>Hypocreales</taxon>
        <taxon>Clavicipitaceae</taxon>
        <taxon>Pochonia</taxon>
    </lineage>
</organism>
<dbReference type="PANTHER" id="PTHR11566:SF149">
    <property type="entry name" value="GTPASE, PUTATIVE (AFU_ORTHOLOGUE AFUA_6G11890)-RELATED"/>
    <property type="match status" value="1"/>
</dbReference>
<dbReference type="GO" id="GO:0016020">
    <property type="term" value="C:membrane"/>
    <property type="evidence" value="ECO:0007669"/>
    <property type="project" value="TreeGrafter"/>
</dbReference>
<dbReference type="PROSITE" id="PS51718">
    <property type="entry name" value="G_DYNAMIN_2"/>
    <property type="match status" value="1"/>
</dbReference>
<dbReference type="GO" id="GO:0000266">
    <property type="term" value="P:mitochondrial fission"/>
    <property type="evidence" value="ECO:0007669"/>
    <property type="project" value="TreeGrafter"/>
</dbReference>